<dbReference type="InterPro" id="IPR049151">
    <property type="entry name" value="CsgD-like_REC"/>
</dbReference>
<keyword evidence="1" id="KW-0805">Transcription regulation</keyword>
<keyword evidence="2" id="KW-0238">DNA-binding</keyword>
<evidence type="ECO:0000259" key="4">
    <source>
        <dbReference type="PROSITE" id="PS50043"/>
    </source>
</evidence>
<protein>
    <submittedName>
        <fullName evidence="5">LuxR family transcriptional regulator of csgAB operon</fullName>
    </submittedName>
</protein>
<dbReference type="Pfam" id="PF00196">
    <property type="entry name" value="GerE"/>
    <property type="match status" value="1"/>
</dbReference>
<evidence type="ECO:0000256" key="2">
    <source>
        <dbReference type="ARBA" id="ARBA00023125"/>
    </source>
</evidence>
<comment type="caution">
    <text evidence="5">The sequence shown here is derived from an EMBL/GenBank/DDBJ whole genome shotgun (WGS) entry which is preliminary data.</text>
</comment>
<dbReference type="InterPro" id="IPR036388">
    <property type="entry name" value="WH-like_DNA-bd_sf"/>
</dbReference>
<dbReference type="CDD" id="cd06170">
    <property type="entry name" value="LuxR_C_like"/>
    <property type="match status" value="1"/>
</dbReference>
<dbReference type="Gene3D" id="3.40.50.2300">
    <property type="match status" value="1"/>
</dbReference>
<dbReference type="PROSITE" id="PS50043">
    <property type="entry name" value="HTH_LUXR_2"/>
    <property type="match status" value="1"/>
</dbReference>
<dbReference type="AlphaFoldDB" id="A0A839V7W9"/>
<proteinExistence type="predicted"/>
<evidence type="ECO:0000313" key="5">
    <source>
        <dbReference type="EMBL" id="MBB3190080.1"/>
    </source>
</evidence>
<feature type="domain" description="HTH luxR-type" evidence="4">
    <location>
        <begin position="145"/>
        <end position="210"/>
    </location>
</feature>
<dbReference type="Pfam" id="PF21155">
    <property type="entry name" value="VpsT-like_REC"/>
    <property type="match status" value="1"/>
</dbReference>
<dbReference type="SMART" id="SM00421">
    <property type="entry name" value="HTH_LUXR"/>
    <property type="match status" value="1"/>
</dbReference>
<dbReference type="SUPFAM" id="SSF46894">
    <property type="entry name" value="C-terminal effector domain of the bipartite response regulators"/>
    <property type="match status" value="1"/>
</dbReference>
<dbReference type="PANTHER" id="PTHR43214">
    <property type="entry name" value="TWO-COMPONENT RESPONSE REGULATOR"/>
    <property type="match status" value="1"/>
</dbReference>
<accession>A0A839V7W9</accession>
<evidence type="ECO:0000256" key="1">
    <source>
        <dbReference type="ARBA" id="ARBA00023015"/>
    </source>
</evidence>
<evidence type="ECO:0000313" key="6">
    <source>
        <dbReference type="Proteomes" id="UP000547614"/>
    </source>
</evidence>
<dbReference type="FunFam" id="1.10.10.10:FF:000153">
    <property type="entry name" value="LuxR family transcriptional regulator"/>
    <property type="match status" value="1"/>
</dbReference>
<name>A0A839V7W9_9GAMM</name>
<sequence length="229" mass="25866">MKHPQGLILLVTELNAQSQLFADYLRQKLGCSVQSIAPEGEWTGANESPVVILLDADHLDDSTLQAWQEHGHDDENTCIAVFNLADEDRAVEILAAMNIQGIFYRSESLELLCKGLKTLMQGQLWMSRPLMARMLRLFRRQQLHSYRPICGLTPREMEIIAMLSTGISNSEIAARLSVSEHTVKSHLYNIFRKIKVHNRLQAVNWARQNLVPPPPLAGSTADQDINKEQ</sequence>
<keyword evidence="3" id="KW-0804">Transcription</keyword>
<dbReference type="EMBL" id="JACHXP010000005">
    <property type="protein sequence ID" value="MBB3190080.1"/>
    <property type="molecule type" value="Genomic_DNA"/>
</dbReference>
<dbReference type="GO" id="GO:0006355">
    <property type="term" value="P:regulation of DNA-templated transcription"/>
    <property type="evidence" value="ECO:0007669"/>
    <property type="project" value="InterPro"/>
</dbReference>
<evidence type="ECO:0000256" key="3">
    <source>
        <dbReference type="ARBA" id="ARBA00023163"/>
    </source>
</evidence>
<dbReference type="InterPro" id="IPR016032">
    <property type="entry name" value="Sig_transdc_resp-reg_C-effctor"/>
</dbReference>
<dbReference type="RefSeq" id="WP_183324821.1">
    <property type="nucleotide sequence ID" value="NZ_JACHXP010000005.1"/>
</dbReference>
<dbReference type="InterPro" id="IPR000792">
    <property type="entry name" value="Tscrpt_reg_LuxR_C"/>
</dbReference>
<keyword evidence="6" id="KW-1185">Reference proteome</keyword>
<dbReference type="PANTHER" id="PTHR43214:SF38">
    <property type="entry name" value="NITRATE_NITRITE RESPONSE REGULATOR PROTEIN NARL"/>
    <property type="match status" value="1"/>
</dbReference>
<dbReference type="InterPro" id="IPR039420">
    <property type="entry name" value="WalR-like"/>
</dbReference>
<organism evidence="5 6">
    <name type="scientific">Halomonas cerina</name>
    <dbReference type="NCBI Taxonomy" id="447424"/>
    <lineage>
        <taxon>Bacteria</taxon>
        <taxon>Pseudomonadati</taxon>
        <taxon>Pseudomonadota</taxon>
        <taxon>Gammaproteobacteria</taxon>
        <taxon>Oceanospirillales</taxon>
        <taxon>Halomonadaceae</taxon>
        <taxon>Halomonas</taxon>
    </lineage>
</organism>
<dbReference type="PRINTS" id="PR00038">
    <property type="entry name" value="HTHLUXR"/>
</dbReference>
<reference evidence="5 6" key="1">
    <citation type="submission" date="2020-08" db="EMBL/GenBank/DDBJ databases">
        <title>Genomic Encyclopedia of Type Strains, Phase III (KMG-III): the genomes of soil and plant-associated and newly described type strains.</title>
        <authorList>
            <person name="Whitman W."/>
        </authorList>
    </citation>
    <scope>NUCLEOTIDE SEQUENCE [LARGE SCALE GENOMIC DNA]</scope>
    <source>
        <strain evidence="5 6">CECT 7282</strain>
    </source>
</reference>
<dbReference type="Gene3D" id="1.10.10.10">
    <property type="entry name" value="Winged helix-like DNA-binding domain superfamily/Winged helix DNA-binding domain"/>
    <property type="match status" value="1"/>
</dbReference>
<dbReference type="PROSITE" id="PS00622">
    <property type="entry name" value="HTH_LUXR_1"/>
    <property type="match status" value="1"/>
</dbReference>
<dbReference type="GO" id="GO:0003677">
    <property type="term" value="F:DNA binding"/>
    <property type="evidence" value="ECO:0007669"/>
    <property type="project" value="UniProtKB-KW"/>
</dbReference>
<dbReference type="Proteomes" id="UP000547614">
    <property type="component" value="Unassembled WGS sequence"/>
</dbReference>
<gene>
    <name evidence="5" type="ORF">FHR94_001311</name>
</gene>